<evidence type="ECO:0000313" key="1">
    <source>
        <dbReference type="EMBL" id="GBN18267.1"/>
    </source>
</evidence>
<organism evidence="1 2">
    <name type="scientific">Araneus ventricosus</name>
    <name type="common">Orbweaver spider</name>
    <name type="synonym">Epeira ventricosa</name>
    <dbReference type="NCBI Taxonomy" id="182803"/>
    <lineage>
        <taxon>Eukaryota</taxon>
        <taxon>Metazoa</taxon>
        <taxon>Ecdysozoa</taxon>
        <taxon>Arthropoda</taxon>
        <taxon>Chelicerata</taxon>
        <taxon>Arachnida</taxon>
        <taxon>Araneae</taxon>
        <taxon>Araneomorphae</taxon>
        <taxon>Entelegynae</taxon>
        <taxon>Araneoidea</taxon>
        <taxon>Araneidae</taxon>
        <taxon>Araneus</taxon>
    </lineage>
</organism>
<accession>A0A4Y2LXW4</accession>
<proteinExistence type="predicted"/>
<dbReference type="AlphaFoldDB" id="A0A4Y2LXW4"/>
<gene>
    <name evidence="1" type="ORF">AVEN_187153_1</name>
</gene>
<name>A0A4Y2LXW4_ARAVE</name>
<keyword evidence="2" id="KW-1185">Reference proteome</keyword>
<protein>
    <submittedName>
        <fullName evidence="1">Uncharacterized protein</fullName>
    </submittedName>
</protein>
<dbReference type="EMBL" id="BGPR01120303">
    <property type="protein sequence ID" value="GBN18267.1"/>
    <property type="molecule type" value="Genomic_DNA"/>
</dbReference>
<reference evidence="1 2" key="1">
    <citation type="journal article" date="2019" name="Sci. Rep.">
        <title>Orb-weaving spider Araneus ventricosus genome elucidates the spidroin gene catalogue.</title>
        <authorList>
            <person name="Kono N."/>
            <person name="Nakamura H."/>
            <person name="Ohtoshi R."/>
            <person name="Moran D.A.P."/>
            <person name="Shinohara A."/>
            <person name="Yoshida Y."/>
            <person name="Fujiwara M."/>
            <person name="Mori M."/>
            <person name="Tomita M."/>
            <person name="Arakawa K."/>
        </authorList>
    </citation>
    <scope>NUCLEOTIDE SEQUENCE [LARGE SCALE GENOMIC DNA]</scope>
</reference>
<sequence>MDLSVPFHLFSWVVGDVNGRPFISYLYPKGALNNHSPSCLLPHSEQQPAEILPTIIEVVWPVTAGLGVRGLRKSVVSSVRQIDLGAFSKHPSQKSHFRSSICD</sequence>
<dbReference type="Proteomes" id="UP000499080">
    <property type="component" value="Unassembled WGS sequence"/>
</dbReference>
<comment type="caution">
    <text evidence="1">The sequence shown here is derived from an EMBL/GenBank/DDBJ whole genome shotgun (WGS) entry which is preliminary data.</text>
</comment>
<evidence type="ECO:0000313" key="2">
    <source>
        <dbReference type="Proteomes" id="UP000499080"/>
    </source>
</evidence>